<evidence type="ECO:0000313" key="10">
    <source>
        <dbReference type="Proteomes" id="UP000595564"/>
    </source>
</evidence>
<dbReference type="GO" id="GO:0032259">
    <property type="term" value="P:methylation"/>
    <property type="evidence" value="ECO:0007669"/>
    <property type="project" value="UniProtKB-KW"/>
</dbReference>
<dbReference type="Pfam" id="PF00145">
    <property type="entry name" value="DNA_methylase"/>
    <property type="match status" value="2"/>
</dbReference>
<evidence type="ECO:0000256" key="6">
    <source>
        <dbReference type="PROSITE-ProRule" id="PRU01016"/>
    </source>
</evidence>
<evidence type="ECO:0000256" key="7">
    <source>
        <dbReference type="RuleBase" id="RU000416"/>
    </source>
</evidence>
<keyword evidence="2 6" id="KW-0808">Transferase</keyword>
<organism evidence="9 10">
    <name type="scientific">Thermotomaculum hydrothermale</name>
    <dbReference type="NCBI Taxonomy" id="981385"/>
    <lineage>
        <taxon>Bacteria</taxon>
        <taxon>Pseudomonadati</taxon>
        <taxon>Acidobacteriota</taxon>
        <taxon>Holophagae</taxon>
        <taxon>Thermotomaculales</taxon>
        <taxon>Thermotomaculaceae</taxon>
        <taxon>Thermotomaculum</taxon>
    </lineage>
</organism>
<dbReference type="PANTHER" id="PTHR10629">
    <property type="entry name" value="CYTOSINE-SPECIFIC METHYLTRANSFERASE"/>
    <property type="match status" value="1"/>
</dbReference>
<dbReference type="PROSITE" id="PS00094">
    <property type="entry name" value="C5_MTASE_1"/>
    <property type="match status" value="1"/>
</dbReference>
<dbReference type="SUPFAM" id="SSF53335">
    <property type="entry name" value="S-adenosyl-L-methionine-dependent methyltransferases"/>
    <property type="match status" value="1"/>
</dbReference>
<evidence type="ECO:0000313" key="9">
    <source>
        <dbReference type="EMBL" id="BBB31908.1"/>
    </source>
</evidence>
<protein>
    <recommendedName>
        <fullName evidence="8">Cytosine-specific methyltransferase</fullName>
        <ecNumber evidence="8">2.1.1.37</ecNumber>
    </recommendedName>
</protein>
<dbReference type="EC" id="2.1.1.37" evidence="8"/>
<evidence type="ECO:0000256" key="5">
    <source>
        <dbReference type="ARBA" id="ARBA00047422"/>
    </source>
</evidence>
<dbReference type="AlphaFoldDB" id="A0A7R6PDY4"/>
<keyword evidence="1 6" id="KW-0489">Methyltransferase</keyword>
<sequence>MRVNSKQLTYLELFAGAGGLAEGFSSAGFTPVAYVEMDRYASLTLKTRIVYHYLVKKGKAGIYTKYLQKKISREELYGMVPNIELNTVINEEISEENIYYLIGVIQNKMKQKKIENVDVIVGGPPCQAYSLIGRARDPYRMKNDRRNYLYQLYVKFLEVFKPKVFVFENVPGLLSAGNGKLWEDVQRYFKEAGFKIEYKILNAYDFGVLQNRKRIIVIGWRIELNLEYPEFEKDSYVEKFNVKEVFKDLPPLKPGEKMYTGEYIGEPSEYLKYYGIRNNDDILTLHIARNHNERDRRIYKLYIEAWMKEKRRPEYNELPEELKTHRNRKAFKDRFKVVAPDLPYSQTIVAHLGKDGHYFIHPDINQLRSISVREAARLQSFPDNFYFEGPMTAMFRQIGNAVPPLMAQKIAEKIKEMINAL</sequence>
<feature type="active site" evidence="6">
    <location>
        <position position="126"/>
    </location>
</feature>
<dbReference type="Gene3D" id="3.90.120.10">
    <property type="entry name" value="DNA Methylase, subunit A, domain 2"/>
    <property type="match status" value="1"/>
</dbReference>
<dbReference type="PROSITE" id="PS51679">
    <property type="entry name" value="SAM_MT_C5"/>
    <property type="match status" value="1"/>
</dbReference>
<dbReference type="InterPro" id="IPR001525">
    <property type="entry name" value="C5_MeTfrase"/>
</dbReference>
<comment type="catalytic activity">
    <reaction evidence="5 8">
        <text>a 2'-deoxycytidine in DNA + S-adenosyl-L-methionine = a 5-methyl-2'-deoxycytidine in DNA + S-adenosyl-L-homocysteine + H(+)</text>
        <dbReference type="Rhea" id="RHEA:13681"/>
        <dbReference type="Rhea" id="RHEA-COMP:11369"/>
        <dbReference type="Rhea" id="RHEA-COMP:11370"/>
        <dbReference type="ChEBI" id="CHEBI:15378"/>
        <dbReference type="ChEBI" id="CHEBI:57856"/>
        <dbReference type="ChEBI" id="CHEBI:59789"/>
        <dbReference type="ChEBI" id="CHEBI:85452"/>
        <dbReference type="ChEBI" id="CHEBI:85454"/>
        <dbReference type="EC" id="2.1.1.37"/>
    </reaction>
</comment>
<evidence type="ECO:0000256" key="4">
    <source>
        <dbReference type="ARBA" id="ARBA00022747"/>
    </source>
</evidence>
<dbReference type="PRINTS" id="PR00105">
    <property type="entry name" value="C5METTRFRASE"/>
</dbReference>
<evidence type="ECO:0000256" key="1">
    <source>
        <dbReference type="ARBA" id="ARBA00022603"/>
    </source>
</evidence>
<gene>
    <name evidence="9" type="primary">dcm</name>
    <name evidence="9" type="ORF">TTHT_0287</name>
</gene>
<dbReference type="GO" id="GO:0003886">
    <property type="term" value="F:DNA (cytosine-5-)-methyltransferase activity"/>
    <property type="evidence" value="ECO:0007669"/>
    <property type="project" value="UniProtKB-EC"/>
</dbReference>
<dbReference type="InterPro" id="IPR031303">
    <property type="entry name" value="C5_meth_CS"/>
</dbReference>
<keyword evidence="3 6" id="KW-0949">S-adenosyl-L-methionine</keyword>
<dbReference type="REBASE" id="485778">
    <property type="entry name" value="M.ThyAC55ORF287P"/>
</dbReference>
<dbReference type="RefSeq" id="WP_201328242.1">
    <property type="nucleotide sequence ID" value="NZ_AP017470.1"/>
</dbReference>
<evidence type="ECO:0000256" key="2">
    <source>
        <dbReference type="ARBA" id="ARBA00022679"/>
    </source>
</evidence>
<dbReference type="NCBIfam" id="TIGR00675">
    <property type="entry name" value="dcm"/>
    <property type="match status" value="1"/>
</dbReference>
<accession>A0A7R6PDY4</accession>
<proteinExistence type="inferred from homology"/>
<evidence type="ECO:0000256" key="8">
    <source>
        <dbReference type="RuleBase" id="RU000417"/>
    </source>
</evidence>
<dbReference type="GO" id="GO:0009307">
    <property type="term" value="P:DNA restriction-modification system"/>
    <property type="evidence" value="ECO:0007669"/>
    <property type="project" value="UniProtKB-KW"/>
</dbReference>
<dbReference type="InterPro" id="IPR050390">
    <property type="entry name" value="C5-Methyltransferase"/>
</dbReference>
<dbReference type="InterPro" id="IPR018117">
    <property type="entry name" value="C5_DNA_meth_AS"/>
</dbReference>
<dbReference type="InterPro" id="IPR029063">
    <property type="entry name" value="SAM-dependent_MTases_sf"/>
</dbReference>
<dbReference type="EMBL" id="AP017470">
    <property type="protein sequence ID" value="BBB31908.1"/>
    <property type="molecule type" value="Genomic_DNA"/>
</dbReference>
<keyword evidence="10" id="KW-1185">Reference proteome</keyword>
<reference evidence="9 10" key="1">
    <citation type="journal article" date="2012" name="Extremophiles">
        <title>Thermotomaculum hydrothermale gen. nov., sp. nov., a novel heterotrophic thermophile within the phylum Acidobacteria from a deep-sea hydrothermal vent chimney in the Southern Okinawa Trough.</title>
        <authorList>
            <person name="Izumi H."/>
            <person name="Nunoura T."/>
            <person name="Miyazaki M."/>
            <person name="Mino S."/>
            <person name="Toki T."/>
            <person name="Takai K."/>
            <person name="Sako Y."/>
            <person name="Sawabe T."/>
            <person name="Nakagawa S."/>
        </authorList>
    </citation>
    <scope>NUCLEOTIDE SEQUENCE [LARGE SCALE GENOMIC DNA]</scope>
    <source>
        <strain evidence="9 10">AC55</strain>
    </source>
</reference>
<dbReference type="PANTHER" id="PTHR10629:SF52">
    <property type="entry name" value="DNA (CYTOSINE-5)-METHYLTRANSFERASE 1"/>
    <property type="match status" value="1"/>
</dbReference>
<name>A0A7R6PDY4_9BACT</name>
<dbReference type="KEGG" id="thyd:TTHT_0287"/>
<comment type="similarity">
    <text evidence="6 7">Belongs to the class I-like SAM-binding methyltransferase superfamily. C5-methyltransferase family.</text>
</comment>
<dbReference type="PROSITE" id="PS00095">
    <property type="entry name" value="C5_MTASE_2"/>
    <property type="match status" value="1"/>
</dbReference>
<keyword evidence="4" id="KW-0680">Restriction system</keyword>
<evidence type="ECO:0000256" key="3">
    <source>
        <dbReference type="ARBA" id="ARBA00022691"/>
    </source>
</evidence>
<dbReference type="Gene3D" id="3.40.50.150">
    <property type="entry name" value="Vaccinia Virus protein VP39"/>
    <property type="match status" value="1"/>
</dbReference>
<dbReference type="Proteomes" id="UP000595564">
    <property type="component" value="Chromosome"/>
</dbReference>